<evidence type="ECO:0000313" key="1">
    <source>
        <dbReference type="EMBL" id="QCD83249.1"/>
    </source>
</evidence>
<keyword evidence="2" id="KW-1185">Reference proteome</keyword>
<evidence type="ECO:0000313" key="2">
    <source>
        <dbReference type="Proteomes" id="UP000501690"/>
    </source>
</evidence>
<dbReference type="AlphaFoldDB" id="A0A4D6L420"/>
<gene>
    <name evidence="1" type="ORF">DEO72_LG2g3592</name>
</gene>
<name>A0A4D6L420_VIGUN</name>
<proteinExistence type="predicted"/>
<dbReference type="EMBL" id="CP039346">
    <property type="protein sequence ID" value="QCD83249.1"/>
    <property type="molecule type" value="Genomic_DNA"/>
</dbReference>
<sequence length="133" mass="15128">MLHLPFNQIIESPPLVLRAAALTLLGFSLEAPSRLFEPFTKLPWELLRFLFALGTQLLAFFQENSGETCKSRPSKLVSPRRDEQGLTQALFYARGRPRDPLSIFERASVSPKREGSRLSKIPCWFLDVLRALV</sequence>
<reference evidence="1 2" key="1">
    <citation type="submission" date="2019-04" db="EMBL/GenBank/DDBJ databases">
        <title>An improved genome assembly and genetic linkage map for asparagus bean, Vigna unguiculata ssp. sesquipedialis.</title>
        <authorList>
            <person name="Xia Q."/>
            <person name="Zhang R."/>
            <person name="Dong Y."/>
        </authorList>
    </citation>
    <scope>NUCLEOTIDE SEQUENCE [LARGE SCALE GENOMIC DNA]</scope>
    <source>
        <tissue evidence="1">Leaf</tissue>
    </source>
</reference>
<protein>
    <submittedName>
        <fullName evidence="1">Uncharacterized protein</fullName>
    </submittedName>
</protein>
<dbReference type="Proteomes" id="UP000501690">
    <property type="component" value="Linkage Group LG2"/>
</dbReference>
<organism evidence="1 2">
    <name type="scientific">Vigna unguiculata</name>
    <name type="common">Cowpea</name>
    <dbReference type="NCBI Taxonomy" id="3917"/>
    <lineage>
        <taxon>Eukaryota</taxon>
        <taxon>Viridiplantae</taxon>
        <taxon>Streptophyta</taxon>
        <taxon>Embryophyta</taxon>
        <taxon>Tracheophyta</taxon>
        <taxon>Spermatophyta</taxon>
        <taxon>Magnoliopsida</taxon>
        <taxon>eudicotyledons</taxon>
        <taxon>Gunneridae</taxon>
        <taxon>Pentapetalae</taxon>
        <taxon>rosids</taxon>
        <taxon>fabids</taxon>
        <taxon>Fabales</taxon>
        <taxon>Fabaceae</taxon>
        <taxon>Papilionoideae</taxon>
        <taxon>50 kb inversion clade</taxon>
        <taxon>NPAAA clade</taxon>
        <taxon>indigoferoid/millettioid clade</taxon>
        <taxon>Phaseoleae</taxon>
        <taxon>Vigna</taxon>
    </lineage>
</organism>
<accession>A0A4D6L420</accession>